<proteinExistence type="predicted"/>
<reference evidence="1" key="1">
    <citation type="journal article" date="2020" name="Stud. Mycol.">
        <title>101 Dothideomycetes genomes: a test case for predicting lifestyles and emergence of pathogens.</title>
        <authorList>
            <person name="Haridas S."/>
            <person name="Albert R."/>
            <person name="Binder M."/>
            <person name="Bloem J."/>
            <person name="Labutti K."/>
            <person name="Salamov A."/>
            <person name="Andreopoulos B."/>
            <person name="Baker S."/>
            <person name="Barry K."/>
            <person name="Bills G."/>
            <person name="Bluhm B."/>
            <person name="Cannon C."/>
            <person name="Castanera R."/>
            <person name="Culley D."/>
            <person name="Daum C."/>
            <person name="Ezra D."/>
            <person name="Gonzalez J."/>
            <person name="Henrissat B."/>
            <person name="Kuo A."/>
            <person name="Liang C."/>
            <person name="Lipzen A."/>
            <person name="Lutzoni F."/>
            <person name="Magnuson J."/>
            <person name="Mondo S."/>
            <person name="Nolan M."/>
            <person name="Ohm R."/>
            <person name="Pangilinan J."/>
            <person name="Park H.-J."/>
            <person name="Ramirez L."/>
            <person name="Alfaro M."/>
            <person name="Sun H."/>
            <person name="Tritt A."/>
            <person name="Yoshinaga Y."/>
            <person name="Zwiers L.-H."/>
            <person name="Turgeon B."/>
            <person name="Goodwin S."/>
            <person name="Spatafora J."/>
            <person name="Crous P."/>
            <person name="Grigoriev I."/>
        </authorList>
    </citation>
    <scope>NUCLEOTIDE SEQUENCE</scope>
    <source>
        <strain evidence="1">CBS 130266</strain>
    </source>
</reference>
<comment type="caution">
    <text evidence="1">The sequence shown here is derived from an EMBL/GenBank/DDBJ whole genome shotgun (WGS) entry which is preliminary data.</text>
</comment>
<sequence length="133" mass="14625">MRKVTSSLCMITVPLHDDLLPNDASLSVASENLAWIVLNMVYSSSLTPEHHIMTATGSSPMGTILNLLMTLPRMTLPYEFFKLKGRMLTKNRATMEESKNLAAGKTAKFTQAVLAWVGAILGTTNVIRLREMG</sequence>
<accession>A0A9P4NQI5</accession>
<gene>
    <name evidence="1" type="ORF">EJ08DRAFT_679563</name>
</gene>
<keyword evidence="2" id="KW-1185">Reference proteome</keyword>
<name>A0A9P4NQI5_9PEZI</name>
<evidence type="ECO:0000313" key="1">
    <source>
        <dbReference type="EMBL" id="KAF2429827.1"/>
    </source>
</evidence>
<evidence type="ECO:0000313" key="2">
    <source>
        <dbReference type="Proteomes" id="UP000800235"/>
    </source>
</evidence>
<organism evidence="1 2">
    <name type="scientific">Tothia fuscella</name>
    <dbReference type="NCBI Taxonomy" id="1048955"/>
    <lineage>
        <taxon>Eukaryota</taxon>
        <taxon>Fungi</taxon>
        <taxon>Dikarya</taxon>
        <taxon>Ascomycota</taxon>
        <taxon>Pezizomycotina</taxon>
        <taxon>Dothideomycetes</taxon>
        <taxon>Pleosporomycetidae</taxon>
        <taxon>Venturiales</taxon>
        <taxon>Cylindrosympodiaceae</taxon>
        <taxon>Tothia</taxon>
    </lineage>
</organism>
<dbReference type="AlphaFoldDB" id="A0A9P4NQI5"/>
<dbReference type="Proteomes" id="UP000800235">
    <property type="component" value="Unassembled WGS sequence"/>
</dbReference>
<dbReference type="EMBL" id="MU007043">
    <property type="protein sequence ID" value="KAF2429827.1"/>
    <property type="molecule type" value="Genomic_DNA"/>
</dbReference>
<protein>
    <submittedName>
        <fullName evidence="1">Uncharacterized protein</fullName>
    </submittedName>
</protein>